<reference evidence="2" key="1">
    <citation type="submission" date="2015-01" db="EMBL/GenBank/DDBJ databases">
        <authorList>
            <person name="Aksoy S."/>
            <person name="Warren W."/>
            <person name="Wilson R.K."/>
        </authorList>
    </citation>
    <scope>NUCLEOTIDE SEQUENCE [LARGE SCALE GENOMIC DNA]</scope>
    <source>
        <strain evidence="2">IAEA</strain>
    </source>
</reference>
<dbReference type="EnsemblMetazoa" id="GPPI003526-RA">
    <property type="protein sequence ID" value="GPPI003526-PA"/>
    <property type="gene ID" value="GPPI003526"/>
</dbReference>
<dbReference type="Proteomes" id="UP000092460">
    <property type="component" value="Unassembled WGS sequence"/>
</dbReference>
<accession>A0A1B0AP59</accession>
<name>A0A1B0AP59_9MUSC</name>
<proteinExistence type="predicted"/>
<dbReference type="EMBL" id="JXJN01001211">
    <property type="status" value="NOT_ANNOTATED_CDS"/>
    <property type="molecule type" value="Genomic_DNA"/>
</dbReference>
<keyword evidence="2" id="KW-1185">Reference proteome</keyword>
<reference evidence="1" key="2">
    <citation type="submission" date="2020-05" db="UniProtKB">
        <authorList>
            <consortium name="EnsemblMetazoa"/>
        </authorList>
    </citation>
    <scope>IDENTIFICATION</scope>
    <source>
        <strain evidence="1">IAEA</strain>
    </source>
</reference>
<dbReference type="AlphaFoldDB" id="A0A1B0AP59"/>
<dbReference type="VEuPathDB" id="VectorBase:GPPI003526"/>
<dbReference type="EMBL" id="JXJN01001210">
    <property type="status" value="NOT_ANNOTATED_CDS"/>
    <property type="molecule type" value="Genomic_DNA"/>
</dbReference>
<evidence type="ECO:0000313" key="2">
    <source>
        <dbReference type="Proteomes" id="UP000092460"/>
    </source>
</evidence>
<evidence type="ECO:0000313" key="1">
    <source>
        <dbReference type="EnsemblMetazoa" id="GPPI003526-PA"/>
    </source>
</evidence>
<sequence length="91" mass="10516">MKCKKGLEGIIKLVACTILRYDIVNLSTVKSTSHIDPLGKRKIVVNLHYEEEMRNNPNEVKALHSFKNHRLNGKIQCKKSKIKSLSEKYCY</sequence>
<protein>
    <submittedName>
        <fullName evidence="1">Uncharacterized protein</fullName>
    </submittedName>
</protein>
<organism evidence="1 2">
    <name type="scientific">Glossina palpalis gambiensis</name>
    <dbReference type="NCBI Taxonomy" id="67801"/>
    <lineage>
        <taxon>Eukaryota</taxon>
        <taxon>Metazoa</taxon>
        <taxon>Ecdysozoa</taxon>
        <taxon>Arthropoda</taxon>
        <taxon>Hexapoda</taxon>
        <taxon>Insecta</taxon>
        <taxon>Pterygota</taxon>
        <taxon>Neoptera</taxon>
        <taxon>Endopterygota</taxon>
        <taxon>Diptera</taxon>
        <taxon>Brachycera</taxon>
        <taxon>Muscomorpha</taxon>
        <taxon>Hippoboscoidea</taxon>
        <taxon>Glossinidae</taxon>
        <taxon>Glossina</taxon>
    </lineage>
</organism>